<keyword evidence="13 17" id="KW-0479">Metal-binding</keyword>
<gene>
    <name evidence="24" type="ORF">BSZ39_03710</name>
</gene>
<dbReference type="PANTHER" id="PTHR46244">
    <property type="entry name" value="PHOSPHOENOLPYRUVATE-PROTEIN PHOSPHOTRANSFERASE"/>
    <property type="match status" value="1"/>
</dbReference>
<evidence type="ECO:0000259" key="21">
    <source>
        <dbReference type="Pfam" id="PF00391"/>
    </source>
</evidence>
<keyword evidence="14 17" id="KW-0418">Kinase</keyword>
<evidence type="ECO:0000256" key="5">
    <source>
        <dbReference type="ARBA" id="ARBA00007837"/>
    </source>
</evidence>
<dbReference type="InterPro" id="IPR006318">
    <property type="entry name" value="PTS_EI-like"/>
</dbReference>
<evidence type="ECO:0000256" key="2">
    <source>
        <dbReference type="ARBA" id="ARBA00001946"/>
    </source>
</evidence>
<evidence type="ECO:0000256" key="3">
    <source>
        <dbReference type="ARBA" id="ARBA00002728"/>
    </source>
</evidence>
<dbReference type="PRINTS" id="PR01736">
    <property type="entry name" value="PHPHTRNFRASE"/>
</dbReference>
<keyword evidence="15 17" id="KW-0460">Magnesium</keyword>
<feature type="binding site" evidence="19">
    <location>
        <position position="333"/>
    </location>
    <ligand>
        <name>phosphoenolpyruvate</name>
        <dbReference type="ChEBI" id="CHEBI:58702"/>
    </ligand>
</feature>
<dbReference type="InterPro" id="IPR036618">
    <property type="entry name" value="PtsI_HPr-bd_sf"/>
</dbReference>
<dbReference type="GO" id="GO:0005737">
    <property type="term" value="C:cytoplasm"/>
    <property type="evidence" value="ECO:0007669"/>
    <property type="project" value="UniProtKB-SubCell"/>
</dbReference>
<dbReference type="SUPFAM" id="SSF47831">
    <property type="entry name" value="Enzyme I of the PEP:sugar phosphotransferase system HPr-binding (sub)domain"/>
    <property type="match status" value="1"/>
</dbReference>
<comment type="catalytic activity">
    <reaction evidence="1 17">
        <text>L-histidyl-[protein] + phosphoenolpyruvate = N(pros)-phospho-L-histidyl-[protein] + pyruvate</text>
        <dbReference type="Rhea" id="RHEA:23880"/>
        <dbReference type="Rhea" id="RHEA-COMP:9745"/>
        <dbReference type="Rhea" id="RHEA-COMP:9746"/>
        <dbReference type="ChEBI" id="CHEBI:15361"/>
        <dbReference type="ChEBI" id="CHEBI:29979"/>
        <dbReference type="ChEBI" id="CHEBI:58702"/>
        <dbReference type="ChEBI" id="CHEBI:64837"/>
        <dbReference type="EC" id="2.7.3.9"/>
    </reaction>
</comment>
<dbReference type="SUPFAM" id="SSF52009">
    <property type="entry name" value="Phosphohistidine domain"/>
    <property type="match status" value="1"/>
</dbReference>
<dbReference type="EMBL" id="MQVR01000014">
    <property type="protein sequence ID" value="OKL54488.1"/>
    <property type="molecule type" value="Genomic_DNA"/>
</dbReference>
<dbReference type="SUPFAM" id="SSF51621">
    <property type="entry name" value="Phosphoenolpyruvate/pyruvate domain"/>
    <property type="match status" value="1"/>
</dbReference>
<evidence type="ECO:0000256" key="1">
    <source>
        <dbReference type="ARBA" id="ARBA00000683"/>
    </source>
</evidence>
<dbReference type="Gene3D" id="3.50.30.10">
    <property type="entry name" value="Phosphohistidine domain"/>
    <property type="match status" value="1"/>
</dbReference>
<feature type="binding site" evidence="19">
    <location>
        <begin position="445"/>
        <end position="446"/>
    </location>
    <ligand>
        <name>phosphoenolpyruvate</name>
        <dbReference type="ChEBI" id="CHEBI:58702"/>
    </ligand>
</feature>
<evidence type="ECO:0000259" key="22">
    <source>
        <dbReference type="Pfam" id="PF02896"/>
    </source>
</evidence>
<dbReference type="PIRSF" id="PIRSF000732">
    <property type="entry name" value="PTS_enzyme_I"/>
    <property type="match status" value="1"/>
</dbReference>
<dbReference type="InterPro" id="IPR018274">
    <property type="entry name" value="PEP_util_AS"/>
</dbReference>
<evidence type="ECO:0000313" key="25">
    <source>
        <dbReference type="Proteomes" id="UP000185628"/>
    </source>
</evidence>
<feature type="binding site" evidence="19">
    <location>
        <position position="297"/>
    </location>
    <ligand>
        <name>phosphoenolpyruvate</name>
        <dbReference type="ChEBI" id="CHEBI:58702"/>
    </ligand>
</feature>
<keyword evidence="11 17" id="KW-0808">Transferase</keyword>
<feature type="binding site" evidence="20">
    <location>
        <position position="446"/>
    </location>
    <ligand>
        <name>Mg(2+)</name>
        <dbReference type="ChEBI" id="CHEBI:18420"/>
    </ligand>
</feature>
<evidence type="ECO:0000256" key="18">
    <source>
        <dbReference type="PIRSR" id="PIRSR000732-1"/>
    </source>
</evidence>
<reference evidence="25" key="1">
    <citation type="submission" date="2016-12" db="EMBL/GenBank/DDBJ databases">
        <authorList>
            <person name="Meng X."/>
        </authorList>
    </citation>
    <scope>NUCLEOTIDE SEQUENCE [LARGE SCALE GENOMIC DNA]</scope>
    <source>
        <strain evidence="25">DSM 19116</strain>
    </source>
</reference>
<dbReference type="InterPro" id="IPR040442">
    <property type="entry name" value="Pyrv_kinase-like_dom_sf"/>
</dbReference>
<keyword evidence="8 17" id="KW-0813">Transport</keyword>
<protein>
    <recommendedName>
        <fullName evidence="7 17">Phosphoenolpyruvate-protein phosphotransferase</fullName>
        <ecNumber evidence="6 17">2.7.3.9</ecNumber>
    </recommendedName>
    <alternativeName>
        <fullName evidence="16 17">Phosphotransferase system, enzyme I</fullName>
    </alternativeName>
</protein>
<proteinExistence type="inferred from homology"/>
<name>A0A1Q5Q3S9_9ACTO</name>
<dbReference type="Pfam" id="PF05524">
    <property type="entry name" value="PEP-utilisers_N"/>
    <property type="match status" value="1"/>
</dbReference>
<dbReference type="STRING" id="208480.SAMN02910418_01951"/>
<dbReference type="Pfam" id="PF02896">
    <property type="entry name" value="PEP-utilizers_C"/>
    <property type="match status" value="1"/>
</dbReference>
<dbReference type="InterPro" id="IPR000121">
    <property type="entry name" value="PEP_util_C"/>
</dbReference>
<feature type="domain" description="Phosphotransferase system enzyme I N-terminal" evidence="23">
    <location>
        <begin position="19"/>
        <end position="137"/>
    </location>
</feature>
<comment type="function">
    <text evidence="3 17">General (non sugar-specific) component of the phosphoenolpyruvate-dependent sugar phosphotransferase system (sugar PTS). This major carbohydrate active-transport system catalyzes the phosphorylation of incoming sugar substrates concomitantly with their translocation across the cell membrane. Enzyme I transfers the phosphoryl group from phosphoenolpyruvate (PEP) to the phosphoryl carrier protein (HPr).</text>
</comment>
<evidence type="ECO:0000256" key="8">
    <source>
        <dbReference type="ARBA" id="ARBA00022448"/>
    </source>
</evidence>
<feature type="domain" description="PEP-utilising enzyme mobile" evidence="21">
    <location>
        <begin position="166"/>
        <end position="235"/>
    </location>
</feature>
<dbReference type="Gene3D" id="1.10.274.10">
    <property type="entry name" value="PtsI, HPr-binding domain"/>
    <property type="match status" value="1"/>
</dbReference>
<dbReference type="InterPro" id="IPR050499">
    <property type="entry name" value="PEP-utilizing_PTS_enzyme"/>
</dbReference>
<dbReference type="GO" id="GO:0009401">
    <property type="term" value="P:phosphoenolpyruvate-dependent sugar phosphotransferase system"/>
    <property type="evidence" value="ECO:0007669"/>
    <property type="project" value="UniProtKB-KW"/>
</dbReference>
<organism evidence="24 25">
    <name type="scientific">Bowdeniella nasicola</name>
    <dbReference type="NCBI Taxonomy" id="208480"/>
    <lineage>
        <taxon>Bacteria</taxon>
        <taxon>Bacillati</taxon>
        <taxon>Actinomycetota</taxon>
        <taxon>Actinomycetes</taxon>
        <taxon>Actinomycetales</taxon>
        <taxon>Actinomycetaceae</taxon>
        <taxon>Bowdeniella</taxon>
    </lineage>
</organism>
<comment type="similarity">
    <text evidence="5 17">Belongs to the PEP-utilizing enzyme family.</text>
</comment>
<dbReference type="InterPro" id="IPR036637">
    <property type="entry name" value="Phosphohistidine_dom_sf"/>
</dbReference>
<dbReference type="Proteomes" id="UP000185628">
    <property type="component" value="Unassembled WGS sequence"/>
</dbReference>
<dbReference type="RefSeq" id="WP_073716042.1">
    <property type="nucleotide sequence ID" value="NZ_MQVR01000014.1"/>
</dbReference>
<keyword evidence="24" id="KW-0670">Pyruvate</keyword>
<evidence type="ECO:0000256" key="13">
    <source>
        <dbReference type="ARBA" id="ARBA00022723"/>
    </source>
</evidence>
<dbReference type="InterPro" id="IPR008731">
    <property type="entry name" value="PTS_EIN"/>
</dbReference>
<evidence type="ECO:0000259" key="23">
    <source>
        <dbReference type="Pfam" id="PF05524"/>
    </source>
</evidence>
<evidence type="ECO:0000256" key="6">
    <source>
        <dbReference type="ARBA" id="ARBA00012232"/>
    </source>
</evidence>
<dbReference type="GO" id="GO:0046872">
    <property type="term" value="F:metal ion binding"/>
    <property type="evidence" value="ECO:0007669"/>
    <property type="project" value="UniProtKB-KW"/>
</dbReference>
<comment type="cofactor">
    <cofactor evidence="2 17 20">
        <name>Mg(2+)</name>
        <dbReference type="ChEBI" id="CHEBI:18420"/>
    </cofactor>
</comment>
<keyword evidence="25" id="KW-1185">Reference proteome</keyword>
<evidence type="ECO:0000313" key="24">
    <source>
        <dbReference type="EMBL" id="OKL54488.1"/>
    </source>
</evidence>
<dbReference type="Pfam" id="PF00391">
    <property type="entry name" value="PEP-utilizers"/>
    <property type="match status" value="1"/>
</dbReference>
<dbReference type="Gene3D" id="3.20.20.60">
    <property type="entry name" value="Phosphoenolpyruvate-binding domains"/>
    <property type="match status" value="1"/>
</dbReference>
<evidence type="ECO:0000256" key="19">
    <source>
        <dbReference type="PIRSR" id="PIRSR000732-2"/>
    </source>
</evidence>
<accession>A0A1Q5Q3S9</accession>
<dbReference type="GO" id="GO:0008965">
    <property type="term" value="F:phosphoenolpyruvate-protein phosphotransferase activity"/>
    <property type="evidence" value="ECO:0007669"/>
    <property type="project" value="UniProtKB-EC"/>
</dbReference>
<evidence type="ECO:0000256" key="4">
    <source>
        <dbReference type="ARBA" id="ARBA00004496"/>
    </source>
</evidence>
<evidence type="ECO:0000256" key="11">
    <source>
        <dbReference type="ARBA" id="ARBA00022679"/>
    </source>
</evidence>
<dbReference type="PANTHER" id="PTHR46244:SF3">
    <property type="entry name" value="PHOSPHOENOLPYRUVATE-PROTEIN PHOSPHOTRANSFERASE"/>
    <property type="match status" value="1"/>
</dbReference>
<feature type="binding site" evidence="19">
    <location>
        <position position="456"/>
    </location>
    <ligand>
        <name>phosphoenolpyruvate</name>
        <dbReference type="ChEBI" id="CHEBI:58702"/>
    </ligand>
</feature>
<dbReference type="EC" id="2.7.3.9" evidence="6 17"/>
<feature type="active site" description="Tele-phosphohistidine intermediate" evidence="18">
    <location>
        <position position="200"/>
    </location>
</feature>
<feature type="domain" description="PEP-utilising enzyme C-terminal" evidence="22">
    <location>
        <begin position="265"/>
        <end position="530"/>
    </location>
</feature>
<keyword evidence="10 17" id="KW-0762">Sugar transport</keyword>
<dbReference type="NCBIfam" id="TIGR01417">
    <property type="entry name" value="PTS_I_fam"/>
    <property type="match status" value="1"/>
</dbReference>
<evidence type="ECO:0000256" key="15">
    <source>
        <dbReference type="ARBA" id="ARBA00022842"/>
    </source>
</evidence>
<evidence type="ECO:0000256" key="17">
    <source>
        <dbReference type="PIRNR" id="PIRNR000732"/>
    </source>
</evidence>
<evidence type="ECO:0000256" key="14">
    <source>
        <dbReference type="ARBA" id="ARBA00022777"/>
    </source>
</evidence>
<evidence type="ECO:0000256" key="7">
    <source>
        <dbReference type="ARBA" id="ARBA00016544"/>
    </source>
</evidence>
<evidence type="ECO:0000256" key="20">
    <source>
        <dbReference type="PIRSR" id="PIRSR000732-3"/>
    </source>
</evidence>
<evidence type="ECO:0000256" key="16">
    <source>
        <dbReference type="ARBA" id="ARBA00033235"/>
    </source>
</evidence>
<dbReference type="PROSITE" id="PS00370">
    <property type="entry name" value="PEP_ENZYMES_PHOS_SITE"/>
    <property type="match status" value="1"/>
</dbReference>
<comment type="caution">
    <text evidence="24">The sequence shown here is derived from an EMBL/GenBank/DDBJ whole genome shotgun (WGS) entry which is preliminary data.</text>
</comment>
<dbReference type="InterPro" id="IPR015813">
    <property type="entry name" value="Pyrv/PenolPyrv_kinase-like_dom"/>
</dbReference>
<evidence type="ECO:0000256" key="10">
    <source>
        <dbReference type="ARBA" id="ARBA00022597"/>
    </source>
</evidence>
<sequence length="568" mass="59650">MTRKIDADRDKHGCTRYLGIGVSPGRAVGQIAKVFPRVSEPRARFLPPESNADVEVQRIEKAAAETAENLALRADLATGQAAEVLATASQIAQDPALLDGASDLVRTRQLVPTRAVWEAAGMLADLLRDMGGYLAERALDVYDVRDRIIARLLGRPAPGLPTPDREYILWAADLAPSDAAQLDPKKVLGIVLLEGGPTSHTAIVSRELGIPAVVAAHGTASLKDGDLVLINGAAGTVTVDPSEEQITAAKRPVPRRDFSGTGQLRCGHHVPLLANISDAAGARAAAEVKAEGIGLFRTELWYLGSVEEPSLEDQVASYTEVFAAAPKGRIVVRTLDAGSDKPLPFMKMGHESNPALGVRGYRMNRKFPDILNRQLDAIAQAQRETGANVHVMAPMISTVAEANEFVDACRARGIAHAGVMVEVPSSALRAGQILASADFASIGTNDLSQYTMGADRLLGMLADLADPWHPAVLDLIDATCRGGAQQDRPVGVCGEAAADPALAVVLVGLGVSTLSMTPRSIPDVAAALSAVTLAEAREAAGVALAATGARSARQAVRDRLEVLTELGL</sequence>
<evidence type="ECO:0000256" key="9">
    <source>
        <dbReference type="ARBA" id="ARBA00022490"/>
    </source>
</evidence>
<feature type="active site" description="Proton donor" evidence="18">
    <location>
        <position position="493"/>
    </location>
</feature>
<dbReference type="AlphaFoldDB" id="A0A1Q5Q3S9"/>
<dbReference type="InterPro" id="IPR024692">
    <property type="entry name" value="PTS_EI"/>
</dbReference>
<dbReference type="OrthoDB" id="9765468at2"/>
<dbReference type="InterPro" id="IPR008279">
    <property type="entry name" value="PEP-util_enz_mobile_dom"/>
</dbReference>
<comment type="subcellular location">
    <subcellularLocation>
        <location evidence="4 17">Cytoplasm</location>
    </subcellularLocation>
</comment>
<dbReference type="GO" id="GO:0016301">
    <property type="term" value="F:kinase activity"/>
    <property type="evidence" value="ECO:0007669"/>
    <property type="project" value="UniProtKB-KW"/>
</dbReference>
<feature type="binding site" evidence="20">
    <location>
        <position position="422"/>
    </location>
    <ligand>
        <name>Mg(2+)</name>
        <dbReference type="ChEBI" id="CHEBI:18420"/>
    </ligand>
</feature>
<keyword evidence="12 17" id="KW-0598">Phosphotransferase system</keyword>
<keyword evidence="9 17" id="KW-0963">Cytoplasm</keyword>
<evidence type="ECO:0000256" key="12">
    <source>
        <dbReference type="ARBA" id="ARBA00022683"/>
    </source>
</evidence>